<accession>A0ABW4VLA9</accession>
<keyword evidence="2" id="KW-1185">Reference proteome</keyword>
<sequence length="109" mass="12214">MVDNYIDESTITHLSKKANEVKVLLLTKTISRQLTLDVKKANEQYGIFELKSFTKSHDRFLIIDNMEVYHLGASLKDLGKKCLPAGQAGFAFSKLEKNSIANILNEVGL</sequence>
<dbReference type="Proteomes" id="UP001597361">
    <property type="component" value="Unassembled WGS sequence"/>
</dbReference>
<evidence type="ECO:0000313" key="1">
    <source>
        <dbReference type="EMBL" id="MFD2033540.1"/>
    </source>
</evidence>
<reference evidence="2" key="1">
    <citation type="journal article" date="2019" name="Int. J. Syst. Evol. Microbiol.">
        <title>The Global Catalogue of Microorganisms (GCM) 10K type strain sequencing project: providing services to taxonomists for standard genome sequencing and annotation.</title>
        <authorList>
            <consortium name="The Broad Institute Genomics Platform"/>
            <consortium name="The Broad Institute Genome Sequencing Center for Infectious Disease"/>
            <person name="Wu L."/>
            <person name="Ma J."/>
        </authorList>
    </citation>
    <scope>NUCLEOTIDE SEQUENCE [LARGE SCALE GENOMIC DNA]</scope>
    <source>
        <strain evidence="2">CGMCC 1.15180</strain>
    </source>
</reference>
<organism evidence="1 2">
    <name type="scientific">Belliella marina</name>
    <dbReference type="NCBI Taxonomy" id="1644146"/>
    <lineage>
        <taxon>Bacteria</taxon>
        <taxon>Pseudomonadati</taxon>
        <taxon>Bacteroidota</taxon>
        <taxon>Cytophagia</taxon>
        <taxon>Cytophagales</taxon>
        <taxon>Cyclobacteriaceae</taxon>
        <taxon>Belliella</taxon>
    </lineage>
</organism>
<name>A0ABW4VLA9_9BACT</name>
<dbReference type="EMBL" id="JBHUHR010000003">
    <property type="protein sequence ID" value="MFD2033540.1"/>
    <property type="molecule type" value="Genomic_DNA"/>
</dbReference>
<proteinExistence type="predicted"/>
<comment type="caution">
    <text evidence="1">The sequence shown here is derived from an EMBL/GenBank/DDBJ whole genome shotgun (WGS) entry which is preliminary data.</text>
</comment>
<gene>
    <name evidence="1" type="ORF">ACFSKL_02000</name>
</gene>
<evidence type="ECO:0000313" key="2">
    <source>
        <dbReference type="Proteomes" id="UP001597361"/>
    </source>
</evidence>
<dbReference type="RefSeq" id="WP_376883032.1">
    <property type="nucleotide sequence ID" value="NZ_JBHUHR010000003.1"/>
</dbReference>
<protein>
    <submittedName>
        <fullName evidence="1">Fic family toxin-antitoxin system</fullName>
    </submittedName>
</protein>